<dbReference type="Gene3D" id="3.10.28.10">
    <property type="entry name" value="Homing endonucleases"/>
    <property type="match status" value="1"/>
</dbReference>
<keyword evidence="1" id="KW-0255">Endonuclease</keyword>
<name>A0A386TYI9_9AGAR</name>
<dbReference type="GO" id="GO:0004519">
    <property type="term" value="F:endonuclease activity"/>
    <property type="evidence" value="ECO:0007669"/>
    <property type="project" value="UniProtKB-KW"/>
</dbReference>
<evidence type="ECO:0000313" key="1">
    <source>
        <dbReference type="EMBL" id="AYE93201.1"/>
    </source>
</evidence>
<dbReference type="PANTHER" id="PTHR36181">
    <property type="entry name" value="INTRON-ENCODED ENDONUCLEASE AI3-RELATED"/>
    <property type="match status" value="1"/>
</dbReference>
<dbReference type="InterPro" id="IPR051289">
    <property type="entry name" value="LAGLIDADG_Endonuclease"/>
</dbReference>
<sequence>MVVIGGGQIFDSKSSGYLDLLFQDLKSITKIAVLLNGNMRTPKIEALHRLTDWLNARHKDEFKLTKLGIDNTSLGSNPWLAGFIESDGNFYCEYKLNSDGIATLVKCYMRVSQKQSYKTTISALALSPPPPPVLRSPSYGAVGPL</sequence>
<gene>
    <name evidence="1" type="ORF">C0995_000024</name>
</gene>
<accession>A0A386TYI9</accession>
<keyword evidence="1" id="KW-0378">Hydrolase</keyword>
<keyword evidence="1" id="KW-0540">Nuclease</keyword>
<organism evidence="1">
    <name type="scientific">Termitomyces sp</name>
    <dbReference type="NCBI Taxonomy" id="1916073"/>
    <lineage>
        <taxon>Eukaryota</taxon>
        <taxon>Fungi</taxon>
        <taxon>Dikarya</taxon>
        <taxon>Basidiomycota</taxon>
        <taxon>Agaricomycotina</taxon>
        <taxon>Agaricomycetes</taxon>
        <taxon>Agaricomycetidae</taxon>
        <taxon>Agaricales</taxon>
        <taxon>Tricholomatineae</taxon>
        <taxon>Lyophyllaceae</taxon>
        <taxon>Termitomyces</taxon>
    </lineage>
</organism>
<reference evidence="1" key="1">
    <citation type="submission" date="2018-08" db="EMBL/GenBank/DDBJ databases">
        <title>Comparative mitochondrial genomics of the basidiomycete Termitomyces.</title>
        <authorList>
            <person name="Nieuwenhuis M."/>
        </authorList>
    </citation>
    <scope>NUCLEOTIDE SEQUENCE</scope>
    <source>
        <strain evidence="1">Mi166</strain>
    </source>
</reference>
<dbReference type="PANTHER" id="PTHR36181:SF6">
    <property type="entry name" value="INTRON-ENCODED LAGLIDADG ENDONUCLEASE FAMILY PROTEIN"/>
    <property type="match status" value="1"/>
</dbReference>
<dbReference type="InterPro" id="IPR027434">
    <property type="entry name" value="Homing_endonucl"/>
</dbReference>
<proteinExistence type="predicted"/>
<dbReference type="AlphaFoldDB" id="A0A386TYI9"/>
<dbReference type="EMBL" id="MH725795">
    <property type="protein sequence ID" value="AYE93201.1"/>
    <property type="molecule type" value="Genomic_DNA"/>
</dbReference>
<keyword evidence="1" id="KW-0496">Mitochondrion</keyword>
<protein>
    <submittedName>
        <fullName evidence="1">LAGLIDADG homing endonuclease</fullName>
    </submittedName>
</protein>
<geneLocation type="mitochondrion" evidence="1"/>
<dbReference type="SUPFAM" id="SSF55608">
    <property type="entry name" value="Homing endonucleases"/>
    <property type="match status" value="1"/>
</dbReference>